<feature type="region of interest" description="Disordered" evidence="6">
    <location>
        <begin position="73"/>
        <end position="115"/>
    </location>
</feature>
<dbReference type="Gene3D" id="2.60.40.1280">
    <property type="match status" value="1"/>
</dbReference>
<dbReference type="InterPro" id="IPR041171">
    <property type="entry name" value="SDR_Ig"/>
</dbReference>
<proteinExistence type="predicted"/>
<dbReference type="PROSITE" id="PS50847">
    <property type="entry name" value="GRAM_POS_ANCHORING"/>
    <property type="match status" value="1"/>
</dbReference>
<dbReference type="InterPro" id="IPR041558">
    <property type="entry name" value="MucBP_2"/>
</dbReference>
<gene>
    <name evidence="9" type="ORF">HMPREF0501_00297</name>
</gene>
<dbReference type="HOGENOM" id="CLU_271888_0_0_9"/>
<evidence type="ECO:0000256" key="4">
    <source>
        <dbReference type="ARBA" id="ARBA00022729"/>
    </source>
</evidence>
<evidence type="ECO:0000256" key="2">
    <source>
        <dbReference type="ARBA" id="ARBA00022512"/>
    </source>
</evidence>
<keyword evidence="4" id="KW-0732">Signal</keyword>
<comment type="subcellular location">
    <subcellularLocation>
        <location evidence="1">Secreted</location>
        <location evidence="1">Cell wall</location>
        <topology evidence="1">Peptidoglycan-anchor</topology>
    </subcellularLocation>
</comment>
<reference evidence="9 10" key="1">
    <citation type="submission" date="2009-06" db="EMBL/GenBank/DDBJ databases">
        <title>The Genome Sequence of Lactobacillus coleohominis strain 101-4-CHN.</title>
        <authorList>
            <consortium name="The Broad Institute Genome Sequencing Platform"/>
            <person name="Ward D."/>
            <person name="Young S.K."/>
            <person name="Zeng Q."/>
            <person name="Koehrsen M."/>
            <person name="Alvarado L."/>
            <person name="Berlin A."/>
            <person name="Borenstein D."/>
            <person name="Chen Z."/>
            <person name="Engels R."/>
            <person name="Freedman E."/>
            <person name="Gellesch M."/>
            <person name="Goldberg J."/>
            <person name="Griggs A."/>
            <person name="Gujja S."/>
            <person name="Heiman D."/>
            <person name="Hepburn T."/>
            <person name="Howarth C."/>
            <person name="Jen D."/>
            <person name="Larson L."/>
            <person name="Lewis B."/>
            <person name="Mehta T."/>
            <person name="Park D."/>
            <person name="Pearson M."/>
            <person name="Roberts A."/>
            <person name="Saif S."/>
            <person name="Shea T."/>
            <person name="Shenoy N."/>
            <person name="Sisk P."/>
            <person name="Stolte C."/>
            <person name="Sykes S."/>
            <person name="Walk T."/>
            <person name="White J."/>
            <person name="Yandava C."/>
            <person name="Liu Y."/>
            <person name="Xu Q."/>
            <person name="Lander E."/>
            <person name="Nusbaum C."/>
            <person name="Galagan J."/>
            <person name="Birren B."/>
        </authorList>
    </citation>
    <scope>NUCLEOTIDE SEQUENCE [LARGE SCALE GENOMIC DNA]</scope>
    <source>
        <strain evidence="9 10">101-4-CHN</strain>
    </source>
</reference>
<accession>C7XUD1</accession>
<dbReference type="Proteomes" id="UP000003987">
    <property type="component" value="Unassembled WGS sequence"/>
</dbReference>
<dbReference type="InterPro" id="IPR041495">
    <property type="entry name" value="Mub_B2"/>
</dbReference>
<evidence type="ECO:0000313" key="9">
    <source>
        <dbReference type="EMBL" id="EEU30892.1"/>
    </source>
</evidence>
<dbReference type="Gene3D" id="2.60.40.4300">
    <property type="match status" value="3"/>
</dbReference>
<feature type="compositionally biased region" description="Polar residues" evidence="6">
    <location>
        <begin position="73"/>
        <end position="94"/>
    </location>
</feature>
<evidence type="ECO:0000259" key="8">
    <source>
        <dbReference type="PROSITE" id="PS50847"/>
    </source>
</evidence>
<dbReference type="NCBIfam" id="TIGR01168">
    <property type="entry name" value="YSIRK_signal"/>
    <property type="match status" value="1"/>
</dbReference>
<feature type="compositionally biased region" description="Polar residues" evidence="6">
    <location>
        <begin position="180"/>
        <end position="195"/>
    </location>
</feature>
<feature type="domain" description="Gram-positive cocci surface proteins LPxTG" evidence="8">
    <location>
        <begin position="1158"/>
        <end position="1190"/>
    </location>
</feature>
<evidence type="ECO:0000256" key="1">
    <source>
        <dbReference type="ARBA" id="ARBA00004168"/>
    </source>
</evidence>
<sequence length="1190" mass="130922">MVSQNNHRMKQQRLLATNQVFSLRKLSIGFVSVVLGLFFACGTDAVGHAATTQPTTNNGAASISMPTKNTLVTPTNGQPQGTQSLASTKSNGQPVAQAAVANQKTAAEGSTSQTAPVQNVQIQMATTDKNDPHLLQYSQLYGNEPLVVTVSGEISPTAKAGDTFSVNFSDNIRRSDTDEASANNGKQSANPIKDSNGNQIAYGYVDANEDKITYVLLPIVENESNIKFSTSNYFYPQIMKIPNSGTVDAVITVGDQTKHFPLNIQYDNLQQNDAQYGFSARIYDIDFSNGKYKVNAYFNAQNKPLDNQQIEIWARGDNNTDLNPKSCTFRVYRVKDGKTLNASLIPDYSEYDDITNQLKISTNEADAETPGVLYYDAATNTVKINFGGKQDSNAYILHFEGQSPVKNGKVHPGMNMHILASRMTLNFSFGSLPSKASASGQTADQLAIVRFKGDASVAKNIQLPKSKINEGVANQAITFDQLPSIISELKQQHLNVVSVTNNSNGQTLAQGENVDWQKVFGNYDTDKYSTQTFTITVGAQKQKASVTFVDDKTKQNLSIKHLTGNGGTTDPYRTTQDLQNYENQGYEFVSDDYPKTGVQYDQDYNTDQNYTVHLKHGETTVSETTPGTVGQLINPKDPTGPKYTTEMSKDALKHDVTQTIEYVYADGKPTNQPTSMKRLQFTATKTIDKVTGKVLQTEWSPVQNFTTVKSPVIEGYTPDIKQVTDSNIDHKHADLKHVVKYSPNDQTIMVKYIDDDAKTDQPLTTKTLTGKSDTTSSYTTAQSIIDYENKGYELVTDGTQGKSLTFDHDDQKKQIYEVHLKHGIQTVTATDNQQPGKAINPQDPNGAKYPNGVDKNSLTRTVNRSIKYVYSGGTTAEPTYQDHQTYTATVKVDKVTGKVIRTDWSDPQSYPLVKTPKKAGYTPDLTVITDSNVPYNHLAISHTVIYRGDPQTMTIKYVDDTTGDPLMTVTKHGTSDEKTGYRTTAVLDKLLAQHYVLVNDPTNGQELVFDHQDQVDQNYVVHVKHGTKQVSRTSQHRRTINFVDRQTGRQLQPSIVQTITMTQVGTEDLVTKQITWDPVVPQAFSSLTVPEIPGYRVLGSSIVGPATVQFTDQDMTVNVEYDAFPVAKNNPNAVTGITNPAESQRSHSQANSTNSQQLPQTGNRDQTAVIGLGLASLIGLFGIGRKKKEN</sequence>
<dbReference type="Gene3D" id="3.10.20.470">
    <property type="match status" value="3"/>
</dbReference>
<dbReference type="Pfam" id="PF17961">
    <property type="entry name" value="Big_8"/>
    <property type="match status" value="1"/>
</dbReference>
<evidence type="ECO:0000256" key="5">
    <source>
        <dbReference type="ARBA" id="ARBA00023088"/>
    </source>
</evidence>
<keyword evidence="10" id="KW-1185">Reference proteome</keyword>
<evidence type="ECO:0000256" key="7">
    <source>
        <dbReference type="SAM" id="Phobius"/>
    </source>
</evidence>
<evidence type="ECO:0000256" key="6">
    <source>
        <dbReference type="SAM" id="MobiDB-lite"/>
    </source>
</evidence>
<dbReference type="InterPro" id="IPR011252">
    <property type="entry name" value="Fibrogen-bd_dom1"/>
</dbReference>
<name>C7XUD1_9LACO</name>
<dbReference type="SUPFAM" id="SSF49401">
    <property type="entry name" value="Bacterial adhesins"/>
    <property type="match status" value="2"/>
</dbReference>
<dbReference type="eggNOG" id="COG3266">
    <property type="taxonomic scope" value="Bacteria"/>
</dbReference>
<keyword evidence="3" id="KW-0964">Secreted</keyword>
<keyword evidence="7" id="KW-1133">Transmembrane helix</keyword>
<dbReference type="Gene3D" id="2.60.40.1290">
    <property type="match status" value="1"/>
</dbReference>
<dbReference type="GO" id="GO:0007155">
    <property type="term" value="P:cell adhesion"/>
    <property type="evidence" value="ECO:0007669"/>
    <property type="project" value="InterPro"/>
</dbReference>
<feature type="region of interest" description="Disordered" evidence="6">
    <location>
        <begin position="175"/>
        <end position="195"/>
    </location>
</feature>
<feature type="transmembrane region" description="Helical" evidence="7">
    <location>
        <begin position="1167"/>
        <end position="1184"/>
    </location>
</feature>
<dbReference type="NCBIfam" id="TIGR01167">
    <property type="entry name" value="LPXTG_anchor"/>
    <property type="match status" value="1"/>
</dbReference>
<dbReference type="Pfam" id="PF00746">
    <property type="entry name" value="Gram_pos_anchor"/>
    <property type="match status" value="1"/>
</dbReference>
<feature type="region of interest" description="Disordered" evidence="6">
    <location>
        <begin position="1129"/>
        <end position="1163"/>
    </location>
</feature>
<keyword evidence="5" id="KW-0572">Peptidoglycan-anchor</keyword>
<organism evidence="9 10">
    <name type="scientific">Limosilactobacillus coleohominis 101-4-CHN</name>
    <dbReference type="NCBI Taxonomy" id="575594"/>
    <lineage>
        <taxon>Bacteria</taxon>
        <taxon>Bacillati</taxon>
        <taxon>Bacillota</taxon>
        <taxon>Bacilli</taxon>
        <taxon>Lactobacillales</taxon>
        <taxon>Lactobacillaceae</taxon>
        <taxon>Limosilactobacillus</taxon>
    </lineage>
</organism>
<dbReference type="InterPro" id="IPR008966">
    <property type="entry name" value="Adhesion_dom_sf"/>
</dbReference>
<protein>
    <submittedName>
        <fullName evidence="9">LPXTG-motif cell wall anchor domain protein</fullName>
    </submittedName>
</protein>
<dbReference type="InterPro" id="IPR019931">
    <property type="entry name" value="LPXTG_anchor"/>
</dbReference>
<dbReference type="RefSeq" id="WP_006916044.1">
    <property type="nucleotide sequence ID" value="NZ_GG698802.1"/>
</dbReference>
<keyword evidence="7" id="KW-0472">Membrane</keyword>
<dbReference type="InterPro" id="IPR005877">
    <property type="entry name" value="YSIRK_signal_dom"/>
</dbReference>
<evidence type="ECO:0000313" key="10">
    <source>
        <dbReference type="Proteomes" id="UP000003987"/>
    </source>
</evidence>
<feature type="region of interest" description="Disordered" evidence="6">
    <location>
        <begin position="832"/>
        <end position="855"/>
    </location>
</feature>
<dbReference type="Pfam" id="PF17965">
    <property type="entry name" value="MucBP_2"/>
    <property type="match status" value="3"/>
</dbReference>
<feature type="region of interest" description="Disordered" evidence="6">
    <location>
        <begin position="621"/>
        <end position="641"/>
    </location>
</feature>
<keyword evidence="7" id="KW-0812">Transmembrane</keyword>
<dbReference type="EMBL" id="GG698802">
    <property type="protein sequence ID" value="EEU30892.1"/>
    <property type="molecule type" value="Genomic_DNA"/>
</dbReference>
<dbReference type="Pfam" id="PF17966">
    <property type="entry name" value="Muc_B2"/>
    <property type="match status" value="3"/>
</dbReference>
<keyword evidence="2" id="KW-0134">Cell wall</keyword>
<dbReference type="OrthoDB" id="2328564at2"/>
<dbReference type="AlphaFoldDB" id="C7XUD1"/>
<feature type="compositionally biased region" description="Low complexity" evidence="6">
    <location>
        <begin position="95"/>
        <end position="107"/>
    </location>
</feature>
<dbReference type="STRING" id="575594.HMPREF0501_00297"/>
<evidence type="ECO:0000256" key="3">
    <source>
        <dbReference type="ARBA" id="ARBA00022525"/>
    </source>
</evidence>